<feature type="domain" description="Dit-like phage tail protein N-terminal" evidence="2">
    <location>
        <begin position="17"/>
        <end position="76"/>
    </location>
</feature>
<feature type="domain" description="Dit-like phage tail protein N-terminal" evidence="2">
    <location>
        <begin position="172"/>
        <end position="240"/>
    </location>
</feature>
<evidence type="ECO:0000313" key="3">
    <source>
        <dbReference type="EMBL" id="KKN75990.1"/>
    </source>
</evidence>
<organism evidence="3">
    <name type="scientific">marine sediment metagenome</name>
    <dbReference type="NCBI Taxonomy" id="412755"/>
    <lineage>
        <taxon>unclassified sequences</taxon>
        <taxon>metagenomes</taxon>
        <taxon>ecological metagenomes</taxon>
    </lineage>
</organism>
<proteinExistence type="predicted"/>
<dbReference type="EMBL" id="LAZR01000301">
    <property type="protein sequence ID" value="KKN75990.1"/>
    <property type="molecule type" value="Genomic_DNA"/>
</dbReference>
<evidence type="ECO:0000256" key="1">
    <source>
        <dbReference type="SAM" id="MobiDB-lite"/>
    </source>
</evidence>
<feature type="region of interest" description="Disordered" evidence="1">
    <location>
        <begin position="86"/>
        <end position="107"/>
    </location>
</feature>
<dbReference type="InterPro" id="IPR048494">
    <property type="entry name" value="Dit-like_N"/>
</dbReference>
<dbReference type="AlphaFoldDB" id="A0A0F9T426"/>
<sequence>MEIFFTKPSGIEALISVDATIEETHNNAALVTEHAVDEGTNISDNVRPENDRYTVTVMITNTPIRQPGSHASGATSAFQPTILFATSPPRRQDGNPILTNPGSPPRTVRDLTKGVSIGAIAAAAGAPAVVGLGITFAGSVKIPGIKPQFTPQPIIPEAAADGPGATVLQFSQEFNRVNEVYEELRKIIATGTFIKIVTSLRTYENMIFENMETPIEATDSVRITLDAVQVRVVSTETVQITEPLQTRGEKSRKRGNKRTTEDKAPERSASAAKKLTDAGIDFVESLFN</sequence>
<name>A0A0F9T426_9ZZZZ</name>
<protein>
    <recommendedName>
        <fullName evidence="2">Dit-like phage tail protein N-terminal domain-containing protein</fullName>
    </recommendedName>
</protein>
<comment type="caution">
    <text evidence="3">The sequence shown here is derived from an EMBL/GenBank/DDBJ whole genome shotgun (WGS) entry which is preliminary data.</text>
</comment>
<dbReference type="Pfam" id="PF21821">
    <property type="entry name" value="Dit_like"/>
    <property type="match status" value="2"/>
</dbReference>
<feature type="region of interest" description="Disordered" evidence="1">
    <location>
        <begin position="245"/>
        <end position="272"/>
    </location>
</feature>
<accession>A0A0F9T426</accession>
<reference evidence="3" key="1">
    <citation type="journal article" date="2015" name="Nature">
        <title>Complex archaea that bridge the gap between prokaryotes and eukaryotes.</title>
        <authorList>
            <person name="Spang A."/>
            <person name="Saw J.H."/>
            <person name="Jorgensen S.L."/>
            <person name="Zaremba-Niedzwiedzka K."/>
            <person name="Martijn J."/>
            <person name="Lind A.E."/>
            <person name="van Eijk R."/>
            <person name="Schleper C."/>
            <person name="Guy L."/>
            <person name="Ettema T.J."/>
        </authorList>
    </citation>
    <scope>NUCLEOTIDE SEQUENCE</scope>
</reference>
<evidence type="ECO:0000259" key="2">
    <source>
        <dbReference type="Pfam" id="PF21821"/>
    </source>
</evidence>
<gene>
    <name evidence="3" type="ORF">LCGC14_0375470</name>
</gene>